<dbReference type="PANTHER" id="PTHR37563">
    <property type="entry name" value="PHYTANOYL-COA DIOXYGENASE FAMILY PROTEIN (AFU_ORTHOLOGUE AFUA_2G03330)"/>
    <property type="match status" value="1"/>
</dbReference>
<dbReference type="OMA" id="TNNAQAH"/>
<dbReference type="AlphaFoldDB" id="F0YLK2"/>
<evidence type="ECO:0000256" key="1">
    <source>
        <dbReference type="SAM" id="SignalP"/>
    </source>
</evidence>
<dbReference type="eggNOG" id="ENOG502S17C">
    <property type="taxonomic scope" value="Eukaryota"/>
</dbReference>
<name>F0YLK2_AURAN</name>
<dbReference type="RefSeq" id="XP_009041303.1">
    <property type="nucleotide sequence ID" value="XM_009043055.1"/>
</dbReference>
<dbReference type="Pfam" id="PF05721">
    <property type="entry name" value="PhyH"/>
    <property type="match status" value="1"/>
</dbReference>
<proteinExistence type="predicted"/>
<keyword evidence="1" id="KW-0732">Signal</keyword>
<dbReference type="Gene3D" id="2.60.120.620">
    <property type="entry name" value="q2cbj1_9rhob like domain"/>
    <property type="match status" value="1"/>
</dbReference>
<dbReference type="PANTHER" id="PTHR37563:SF2">
    <property type="entry name" value="PHYTANOYL-COA DIOXYGENASE FAMILY PROTEIN (AFU_ORTHOLOGUE AFUA_2G03330)"/>
    <property type="match status" value="1"/>
</dbReference>
<keyword evidence="3" id="KW-1185">Reference proteome</keyword>
<feature type="chain" id="PRO_5003261147" description="Phytanoyl-CoA dioxygenase" evidence="1">
    <location>
        <begin position="19"/>
        <end position="376"/>
    </location>
</feature>
<evidence type="ECO:0008006" key="4">
    <source>
        <dbReference type="Google" id="ProtNLM"/>
    </source>
</evidence>
<accession>F0YLK2</accession>
<dbReference type="Proteomes" id="UP000002729">
    <property type="component" value="Unassembled WGS sequence"/>
</dbReference>
<gene>
    <name evidence="2" type="ORF">AURANDRAFT_67551</name>
</gene>
<dbReference type="EMBL" id="GL833157">
    <property type="protein sequence ID" value="EGB04025.1"/>
    <property type="molecule type" value="Genomic_DNA"/>
</dbReference>
<evidence type="ECO:0000313" key="3">
    <source>
        <dbReference type="Proteomes" id="UP000002729"/>
    </source>
</evidence>
<dbReference type="OrthoDB" id="198655at2759"/>
<dbReference type="KEGG" id="aaf:AURANDRAFT_67551"/>
<organism evidence="3">
    <name type="scientific">Aureococcus anophagefferens</name>
    <name type="common">Harmful bloom alga</name>
    <dbReference type="NCBI Taxonomy" id="44056"/>
    <lineage>
        <taxon>Eukaryota</taxon>
        <taxon>Sar</taxon>
        <taxon>Stramenopiles</taxon>
        <taxon>Ochrophyta</taxon>
        <taxon>Pelagophyceae</taxon>
        <taxon>Pelagomonadales</taxon>
        <taxon>Pelagomonadaceae</taxon>
        <taxon>Aureococcus</taxon>
    </lineage>
</organism>
<dbReference type="InterPro" id="IPR051961">
    <property type="entry name" value="Fungal_Metabolite_Diox"/>
</dbReference>
<dbReference type="GeneID" id="20226299"/>
<protein>
    <recommendedName>
        <fullName evidence="4">Phytanoyl-CoA dioxygenase</fullName>
    </recommendedName>
</protein>
<reference evidence="2 3" key="1">
    <citation type="journal article" date="2011" name="Proc. Natl. Acad. Sci. U.S.A.">
        <title>Niche of harmful alga Aureococcus anophagefferens revealed through ecogenomics.</title>
        <authorList>
            <person name="Gobler C.J."/>
            <person name="Berry D.L."/>
            <person name="Dyhrman S.T."/>
            <person name="Wilhelm S.W."/>
            <person name="Salamov A."/>
            <person name="Lobanov A.V."/>
            <person name="Zhang Y."/>
            <person name="Collier J.L."/>
            <person name="Wurch L.L."/>
            <person name="Kustka A.B."/>
            <person name="Dill B.D."/>
            <person name="Shah M."/>
            <person name="VerBerkmoes N.C."/>
            <person name="Kuo A."/>
            <person name="Terry A."/>
            <person name="Pangilinan J."/>
            <person name="Lindquist E.A."/>
            <person name="Lucas S."/>
            <person name="Paulsen I.T."/>
            <person name="Hattenrath-Lehmann T.K."/>
            <person name="Talmage S.C."/>
            <person name="Walker E.A."/>
            <person name="Koch F."/>
            <person name="Burson A.M."/>
            <person name="Marcoval M.A."/>
            <person name="Tang Y.Z."/>
            <person name="Lecleir G.R."/>
            <person name="Coyne K.J."/>
            <person name="Berg G.M."/>
            <person name="Bertrand E.M."/>
            <person name="Saito M.A."/>
            <person name="Gladyshev V.N."/>
            <person name="Grigoriev I.V."/>
        </authorList>
    </citation>
    <scope>NUCLEOTIDE SEQUENCE [LARGE SCALE GENOMIC DNA]</scope>
    <source>
        <strain evidence="3">CCMP 1984</strain>
    </source>
</reference>
<dbReference type="InterPro" id="IPR008775">
    <property type="entry name" value="Phytyl_CoA_dOase-like"/>
</dbReference>
<dbReference type="SUPFAM" id="SSF51197">
    <property type="entry name" value="Clavaminate synthase-like"/>
    <property type="match status" value="1"/>
</dbReference>
<sequence>MRCQCAVLLGLACARGFGLRPTLHGRPGRTARASTPGEILFEAQREAMAVAAEEEGACFEGRVTALPAPSLAAKPKSKAKAKRRRGAGFAGATDAAGDAAAAAAAAAASARWRALRKAGVLKIEGAIPRETAADLRAYVVDDLAAARAACAAAAEAGDAEARRENRRRFHSDVAERPLRSFLLTPLDEPRCHAGLRGLLASGSPLGDVFERACGGDDAQFYDFNALRTERGSPRQPVHWDTPFQERPPLYTAFMGATLFLPGTHALGDGTRRGFDAGGAAKRAALEGARVFDGVLEPGDVTIFDMRVLHCGQPNLADRGDQRFFLNFTFCNPRADCSDLGHAPCIRPGYARRMTLADVRAQLASAAPFADLGDGLR</sequence>
<dbReference type="InParanoid" id="F0YLK2"/>
<evidence type="ECO:0000313" key="2">
    <source>
        <dbReference type="EMBL" id="EGB04025.1"/>
    </source>
</evidence>
<feature type="signal peptide" evidence="1">
    <location>
        <begin position="1"/>
        <end position="18"/>
    </location>
</feature>